<evidence type="ECO:0000256" key="2">
    <source>
        <dbReference type="ARBA" id="ARBA00023125"/>
    </source>
</evidence>
<dbReference type="InterPro" id="IPR018060">
    <property type="entry name" value="HTH_AraC"/>
</dbReference>
<evidence type="ECO:0000259" key="4">
    <source>
        <dbReference type="PROSITE" id="PS01124"/>
    </source>
</evidence>
<feature type="domain" description="HTH araC/xylS-type" evidence="4">
    <location>
        <begin position="233"/>
        <end position="333"/>
    </location>
</feature>
<keyword evidence="6" id="KW-1185">Reference proteome</keyword>
<keyword evidence="1" id="KW-0805">Transcription regulation</keyword>
<gene>
    <name evidence="5" type="ORF">GCM10007291_00010</name>
</gene>
<accession>A0ABQ3F5W6</accession>
<keyword evidence="2" id="KW-0238">DNA-binding</keyword>
<dbReference type="InterPro" id="IPR035418">
    <property type="entry name" value="AraC-bd_2"/>
</dbReference>
<dbReference type="Gene3D" id="1.10.10.60">
    <property type="entry name" value="Homeodomain-like"/>
    <property type="match status" value="1"/>
</dbReference>
<reference evidence="6" key="1">
    <citation type="journal article" date="2019" name="Int. J. Syst. Evol. Microbiol.">
        <title>The Global Catalogue of Microorganisms (GCM) 10K type strain sequencing project: providing services to taxonomists for standard genome sequencing and annotation.</title>
        <authorList>
            <consortium name="The Broad Institute Genomics Platform"/>
            <consortium name="The Broad Institute Genome Sequencing Center for Infectious Disease"/>
            <person name="Wu L."/>
            <person name="Ma J."/>
        </authorList>
    </citation>
    <scope>NUCLEOTIDE SEQUENCE [LARGE SCALE GENOMIC DNA]</scope>
    <source>
        <strain evidence="6">KCTC 23298</strain>
    </source>
</reference>
<sequence>MLRNALLLDAKGNPIHQDHKVLSDDWDEIKDWSSKVYMPYDVSPTGKFDRPLSTMHSAMIGRITVTRFAYGIPVNIRDWSQDAGNAVVLTTIGGTARHWVDTDNAVETPIGGSFVVDCSRTDYNVDFDPDHLQLNLTIPHRVLEQVCKDWFGFVPGDALWQHKCRIGGENSSWLALMHYVVACLAEAPDRLAHDRAGRHLEQTICIHLLNEWAARAGLGLDDPAQTLAPKTVRLAEQYMTDHAASLPTMGEVAAAAGTSIRSLTAAFRKFRNYAPSDFLREQRLQGVRRDLISSEAGKTVSMVAYRWGYISLGEFAKAYKARFGERPSDTLRR</sequence>
<protein>
    <recommendedName>
        <fullName evidence="4">HTH araC/xylS-type domain-containing protein</fullName>
    </recommendedName>
</protein>
<evidence type="ECO:0000256" key="3">
    <source>
        <dbReference type="ARBA" id="ARBA00023163"/>
    </source>
</evidence>
<evidence type="ECO:0000256" key="1">
    <source>
        <dbReference type="ARBA" id="ARBA00023015"/>
    </source>
</evidence>
<evidence type="ECO:0000313" key="6">
    <source>
        <dbReference type="Proteomes" id="UP000658305"/>
    </source>
</evidence>
<proteinExistence type="predicted"/>
<dbReference type="Proteomes" id="UP000658305">
    <property type="component" value="Unassembled WGS sequence"/>
</dbReference>
<dbReference type="Pfam" id="PF12833">
    <property type="entry name" value="HTH_18"/>
    <property type="match status" value="1"/>
</dbReference>
<keyword evidence="3" id="KW-0804">Transcription</keyword>
<comment type="caution">
    <text evidence="5">The sequence shown here is derived from an EMBL/GenBank/DDBJ whole genome shotgun (WGS) entry which is preliminary data.</text>
</comment>
<dbReference type="Pfam" id="PF14525">
    <property type="entry name" value="AraC_binding_2"/>
    <property type="match status" value="1"/>
</dbReference>
<dbReference type="SUPFAM" id="SSF46689">
    <property type="entry name" value="Homeodomain-like"/>
    <property type="match status" value="1"/>
</dbReference>
<name>A0ABQ3F5W6_9RHOB</name>
<dbReference type="PANTHER" id="PTHR46796">
    <property type="entry name" value="HTH-TYPE TRANSCRIPTIONAL ACTIVATOR RHAS-RELATED"/>
    <property type="match status" value="1"/>
</dbReference>
<dbReference type="PROSITE" id="PS01124">
    <property type="entry name" value="HTH_ARAC_FAMILY_2"/>
    <property type="match status" value="1"/>
</dbReference>
<dbReference type="InterPro" id="IPR009057">
    <property type="entry name" value="Homeodomain-like_sf"/>
</dbReference>
<evidence type="ECO:0000313" key="5">
    <source>
        <dbReference type="EMBL" id="GHC08169.1"/>
    </source>
</evidence>
<dbReference type="InterPro" id="IPR050204">
    <property type="entry name" value="AraC_XylS_family_regulators"/>
</dbReference>
<organism evidence="5 6">
    <name type="scientific">Gemmobacter nanjingensis</name>
    <dbReference type="NCBI Taxonomy" id="488454"/>
    <lineage>
        <taxon>Bacteria</taxon>
        <taxon>Pseudomonadati</taxon>
        <taxon>Pseudomonadota</taxon>
        <taxon>Alphaproteobacteria</taxon>
        <taxon>Rhodobacterales</taxon>
        <taxon>Paracoccaceae</taxon>
        <taxon>Gemmobacter</taxon>
    </lineage>
</organism>
<dbReference type="EMBL" id="BMYI01000001">
    <property type="protein sequence ID" value="GHC08169.1"/>
    <property type="molecule type" value="Genomic_DNA"/>
</dbReference>
<dbReference type="RefSeq" id="WP_100196027.1">
    <property type="nucleotide sequence ID" value="NZ_BMYI01000001.1"/>
</dbReference>
<dbReference type="SMART" id="SM00342">
    <property type="entry name" value="HTH_ARAC"/>
    <property type="match status" value="1"/>
</dbReference>